<comment type="caution">
    <text evidence="4">The sequence shown here is derived from an EMBL/GenBank/DDBJ whole genome shotgun (WGS) entry which is preliminary data.</text>
</comment>
<proteinExistence type="predicted"/>
<dbReference type="InterPro" id="IPR052025">
    <property type="entry name" value="Xyloglucanase_GH74"/>
</dbReference>
<evidence type="ECO:0000259" key="3">
    <source>
        <dbReference type="Pfam" id="PF18962"/>
    </source>
</evidence>
<sequence>MWGCGQDNDSGPSSFDARHQPSEDFFLKRSYPDDHFNLKGYEKALSKARAALQLRSGAFPGFDQPWTVRGPGNLGARINTIAVHPQDDGTIYIGFSRGGVWKTTDDGASWAPIFDDQPFLAIGDIEIDPTDPERVYVATGDPNISSHPGIGDGLYRSEDGGQTWEKLGLQAQRILPRILVHPDQPDILTVAAMGLPFERNTQRGIYQSIDGGATWTQTLFISDQAGAIDLVRHPTNPEVLYASGWDRIRSNTESLVTGPGAKVFRSTDGGLTWEMLSGGLPMEPTGRVGLAVTPAAPENIYAMYVGLNSQLQGIYKSEDEGDTWSLITENLGINGLPTDALGGFGWYFGKLRVSPVSEDDIFLLGVDLWRSPDGGANWAMASPPWFIYEVHADKHDLVFDSQENILLATDGGLYRSDYSALNWEDMERIPTSQYYRIAWNPHRPDWVYGGAQDNGTSGGPNLEFEWPRIYGGDGFQTAFRPDLPQVIYAETQRGNIVGSSDEGQSWFSATEGIIPTDRRDWDMPYIISPHDPDVMYTGTFRVYQSTAGVVPQWAPISEDLTDGLMLHPRYHAITSIQESAVVEGRLYVGTVDANVWRSDDAGGQWANISAGLPERYVTSVKPSPDFEDYVYAAHSGYKDNDFIPHLHRSTDAGQTWEDISGDLPPLAVNDVYILPGHQDSILFAGTDGGVYGTMNAGMQWERLGADLPFVPVYDLEYDSINNRLLVGTFARSILSYPLDSLIIEQEMEDTTVVQVNELELQSALEAHPNPATAFVNLSFSNIYPGRAYEIAILNASGQLVELMKGQQQGRAVHQIDIQSWPAGWYVAKVKMHQQIHQVKFLKQ</sequence>
<dbReference type="SUPFAM" id="SSF110296">
    <property type="entry name" value="Oligoxyloglucan reducing end-specific cellobiohydrolase"/>
    <property type="match status" value="2"/>
</dbReference>
<evidence type="ECO:0000313" key="4">
    <source>
        <dbReference type="EMBL" id="KGE85781.1"/>
    </source>
</evidence>
<dbReference type="SUPFAM" id="SSF50939">
    <property type="entry name" value="Sialidases"/>
    <property type="match status" value="1"/>
</dbReference>
<evidence type="ECO:0000256" key="1">
    <source>
        <dbReference type="ARBA" id="ARBA00022737"/>
    </source>
</evidence>
<dbReference type="InterPro" id="IPR015943">
    <property type="entry name" value="WD40/YVTN_repeat-like_dom_sf"/>
</dbReference>
<evidence type="ECO:0008006" key="6">
    <source>
        <dbReference type="Google" id="ProtNLM"/>
    </source>
</evidence>
<feature type="domain" description="Sortilin N-terminal" evidence="2">
    <location>
        <begin position="100"/>
        <end position="217"/>
    </location>
</feature>
<dbReference type="EMBL" id="JPOS01000083">
    <property type="protein sequence ID" value="KGE85781.1"/>
    <property type="molecule type" value="Genomic_DNA"/>
</dbReference>
<evidence type="ECO:0000259" key="2">
    <source>
        <dbReference type="Pfam" id="PF15902"/>
    </source>
</evidence>
<protein>
    <recommendedName>
        <fullName evidence="6">Secretion system C-terminal sorting domain-containing protein</fullName>
    </recommendedName>
</protein>
<dbReference type="Pfam" id="PF15902">
    <property type="entry name" value="Sortilin-Vps10"/>
    <property type="match status" value="1"/>
</dbReference>
<dbReference type="AlphaFoldDB" id="A0A098S0Z7"/>
<dbReference type="PANTHER" id="PTHR43739:SF5">
    <property type="entry name" value="EXO-ALPHA-SIALIDASE"/>
    <property type="match status" value="1"/>
</dbReference>
<keyword evidence="5" id="KW-1185">Reference proteome</keyword>
<evidence type="ECO:0000313" key="5">
    <source>
        <dbReference type="Proteomes" id="UP000029736"/>
    </source>
</evidence>
<reference evidence="4 5" key="1">
    <citation type="journal article" date="2014" name="Int. J. Syst. Evol. Microbiol.">
        <title>Phaeodactylibacter xiamenensis gen. nov., sp. nov., a member of the family Saprospiraceae isolated from the marine alga Phaeodactylum tricornutum.</title>
        <authorList>
            <person name="Chen Z.Jr."/>
            <person name="Lei X."/>
            <person name="Lai Q."/>
            <person name="Li Y."/>
            <person name="Zhang B."/>
            <person name="Zhang J."/>
            <person name="Zhang H."/>
            <person name="Yang L."/>
            <person name="Zheng W."/>
            <person name="Tian Y."/>
            <person name="Yu Z."/>
            <person name="Xu H.Jr."/>
            <person name="Zheng T."/>
        </authorList>
    </citation>
    <scope>NUCLEOTIDE SEQUENCE [LARGE SCALE GENOMIC DNA]</scope>
    <source>
        <strain evidence="4 5">KD52</strain>
    </source>
</reference>
<dbReference type="PANTHER" id="PTHR43739">
    <property type="entry name" value="XYLOGLUCANASE (EUROFUNG)"/>
    <property type="match status" value="1"/>
</dbReference>
<dbReference type="InterPro" id="IPR031778">
    <property type="entry name" value="Sortilin_N"/>
</dbReference>
<dbReference type="STRING" id="1524460.IX84_24370"/>
<dbReference type="GO" id="GO:0010411">
    <property type="term" value="P:xyloglucan metabolic process"/>
    <property type="evidence" value="ECO:0007669"/>
    <property type="project" value="TreeGrafter"/>
</dbReference>
<accession>A0A098S0Z7</accession>
<keyword evidence="1" id="KW-0677">Repeat</keyword>
<dbReference type="Proteomes" id="UP000029736">
    <property type="component" value="Unassembled WGS sequence"/>
</dbReference>
<name>A0A098S0Z7_9BACT</name>
<dbReference type="Pfam" id="PF18962">
    <property type="entry name" value="Por_Secre_tail"/>
    <property type="match status" value="1"/>
</dbReference>
<dbReference type="InterPro" id="IPR036278">
    <property type="entry name" value="Sialidase_sf"/>
</dbReference>
<dbReference type="InterPro" id="IPR026444">
    <property type="entry name" value="Secre_tail"/>
</dbReference>
<gene>
    <name evidence="4" type="ORF">IX84_24370</name>
</gene>
<dbReference type="CDD" id="cd15482">
    <property type="entry name" value="Sialidase_non-viral"/>
    <property type="match status" value="1"/>
</dbReference>
<organism evidence="4 5">
    <name type="scientific">Phaeodactylibacter xiamenensis</name>
    <dbReference type="NCBI Taxonomy" id="1524460"/>
    <lineage>
        <taxon>Bacteria</taxon>
        <taxon>Pseudomonadati</taxon>
        <taxon>Bacteroidota</taxon>
        <taxon>Saprospiria</taxon>
        <taxon>Saprospirales</taxon>
        <taxon>Haliscomenobacteraceae</taxon>
        <taxon>Phaeodactylibacter</taxon>
    </lineage>
</organism>
<dbReference type="Gene3D" id="2.130.10.10">
    <property type="entry name" value="YVTN repeat-like/Quinoprotein amine dehydrogenase"/>
    <property type="match status" value="3"/>
</dbReference>
<dbReference type="NCBIfam" id="TIGR04183">
    <property type="entry name" value="Por_Secre_tail"/>
    <property type="match status" value="1"/>
</dbReference>
<feature type="domain" description="Secretion system C-terminal sorting" evidence="3">
    <location>
        <begin position="768"/>
        <end position="835"/>
    </location>
</feature>